<evidence type="ECO:0000256" key="3">
    <source>
        <dbReference type="ARBA" id="ARBA00022989"/>
    </source>
</evidence>
<dbReference type="InterPro" id="IPR008217">
    <property type="entry name" value="Ccc1_fam"/>
</dbReference>
<sequence>MMKKESRFDLAKKSFENKDIELHKKAHSREIIAGEAWHKTTQGRYMGSVVYGASDGIITTFAVVAGAMGAHLNPQIVLIMGFANLFGDGFSMAMGDYLSHRTTAKYDETERKREEWEVEIDPQSEKEEMFQIYKERGISDEKARALVDLISSDKRLWVDTMMHEELGILEEKHDSPVKDALVTFLSFVLFGFMPLITYVLASFIPLFEQNTFVIATILTLMTLFTVGAIRKSVTGGSWIKSGVEMLLMGSAAAFVAYIVGFLIRSIT</sequence>
<feature type="transmembrane region" description="Helical" evidence="5">
    <location>
        <begin position="241"/>
        <end position="263"/>
    </location>
</feature>
<dbReference type="GO" id="GO:0012505">
    <property type="term" value="C:endomembrane system"/>
    <property type="evidence" value="ECO:0007669"/>
    <property type="project" value="UniProtKB-SubCell"/>
</dbReference>
<reference evidence="6" key="1">
    <citation type="journal article" date="2020" name="mSystems">
        <title>Genome- and Community-Level Interaction Insights into Carbon Utilization and Element Cycling Functions of Hydrothermarchaeota in Hydrothermal Sediment.</title>
        <authorList>
            <person name="Zhou Z."/>
            <person name="Liu Y."/>
            <person name="Xu W."/>
            <person name="Pan J."/>
            <person name="Luo Z.H."/>
            <person name="Li M."/>
        </authorList>
    </citation>
    <scope>NUCLEOTIDE SEQUENCE [LARGE SCALE GENOMIC DNA]</scope>
    <source>
        <strain evidence="6">SpSt-966</strain>
    </source>
</reference>
<feature type="transmembrane region" description="Helical" evidence="5">
    <location>
        <begin position="181"/>
        <end position="204"/>
    </location>
</feature>
<evidence type="ECO:0000256" key="4">
    <source>
        <dbReference type="ARBA" id="ARBA00023136"/>
    </source>
</evidence>
<protein>
    <recommendedName>
        <fullName evidence="7">GMP synthase</fullName>
    </recommendedName>
</protein>
<dbReference type="EMBL" id="DTPE01000066">
    <property type="protein sequence ID" value="HGE74784.1"/>
    <property type="molecule type" value="Genomic_DNA"/>
</dbReference>
<feature type="transmembrane region" description="Helical" evidence="5">
    <location>
        <begin position="210"/>
        <end position="229"/>
    </location>
</feature>
<keyword evidence="3 5" id="KW-1133">Transmembrane helix</keyword>
<dbReference type="PANTHER" id="PTHR31851">
    <property type="entry name" value="FE(2+)/MN(2+) TRANSPORTER PCL1"/>
    <property type="match status" value="1"/>
</dbReference>
<proteinExistence type="predicted"/>
<comment type="caution">
    <text evidence="6">The sequence shown here is derived from an EMBL/GenBank/DDBJ whole genome shotgun (WGS) entry which is preliminary data.</text>
</comment>
<comment type="subcellular location">
    <subcellularLocation>
        <location evidence="1">Endomembrane system</location>
        <topology evidence="1">Multi-pass membrane protein</topology>
    </subcellularLocation>
</comment>
<dbReference type="AlphaFoldDB" id="A0A7V3RDR0"/>
<evidence type="ECO:0000256" key="1">
    <source>
        <dbReference type="ARBA" id="ARBA00004127"/>
    </source>
</evidence>
<evidence type="ECO:0000313" key="6">
    <source>
        <dbReference type="EMBL" id="HGE74784.1"/>
    </source>
</evidence>
<feature type="transmembrane region" description="Helical" evidence="5">
    <location>
        <begin position="76"/>
        <end position="95"/>
    </location>
</feature>
<evidence type="ECO:0000256" key="2">
    <source>
        <dbReference type="ARBA" id="ARBA00022692"/>
    </source>
</evidence>
<organism evidence="6">
    <name type="scientific">Mesoaciditoga lauensis</name>
    <dbReference type="NCBI Taxonomy" id="1495039"/>
    <lineage>
        <taxon>Bacteria</taxon>
        <taxon>Thermotogati</taxon>
        <taxon>Thermotogota</taxon>
        <taxon>Thermotogae</taxon>
        <taxon>Mesoaciditogales</taxon>
        <taxon>Mesoaciditogaceae</taxon>
        <taxon>Mesoaciditoga</taxon>
    </lineage>
</organism>
<gene>
    <name evidence="6" type="ORF">ENX73_01500</name>
</gene>
<dbReference type="GO" id="GO:0030026">
    <property type="term" value="P:intracellular manganese ion homeostasis"/>
    <property type="evidence" value="ECO:0007669"/>
    <property type="project" value="InterPro"/>
</dbReference>
<evidence type="ECO:0008006" key="7">
    <source>
        <dbReference type="Google" id="ProtNLM"/>
    </source>
</evidence>
<keyword evidence="2 5" id="KW-0812">Transmembrane</keyword>
<dbReference type="GO" id="GO:0005384">
    <property type="term" value="F:manganese ion transmembrane transporter activity"/>
    <property type="evidence" value="ECO:0007669"/>
    <property type="project" value="InterPro"/>
</dbReference>
<name>A0A7V3RDR0_9BACT</name>
<evidence type="ECO:0000256" key="5">
    <source>
        <dbReference type="SAM" id="Phobius"/>
    </source>
</evidence>
<keyword evidence="4 5" id="KW-0472">Membrane</keyword>
<accession>A0A7V3RDR0</accession>
<feature type="transmembrane region" description="Helical" evidence="5">
    <location>
        <begin position="49"/>
        <end position="70"/>
    </location>
</feature>
<dbReference type="Pfam" id="PF01988">
    <property type="entry name" value="VIT1"/>
    <property type="match status" value="1"/>
</dbReference>